<dbReference type="PATRIC" id="fig|28092.6.peg.3504"/>
<dbReference type="InterPro" id="IPR010272">
    <property type="entry name" value="T6SS_TssF"/>
</dbReference>
<dbReference type="STRING" id="28092.WM40_14825"/>
<name>A0A0F5JY39_9BURK</name>
<dbReference type="PIRSF" id="PIRSF028304">
    <property type="entry name" value="UCP028304"/>
    <property type="match status" value="1"/>
</dbReference>
<gene>
    <name evidence="2" type="ORF">WM40_14825</name>
</gene>
<comment type="caution">
    <text evidence="2">The sequence shown here is derived from an EMBL/GenBank/DDBJ whole genome shotgun (WGS) entry which is preliminary data.</text>
</comment>
<dbReference type="PANTHER" id="PTHR35370">
    <property type="entry name" value="CYTOPLASMIC PROTEIN-RELATED-RELATED"/>
    <property type="match status" value="1"/>
</dbReference>
<feature type="region of interest" description="Disordered" evidence="1">
    <location>
        <begin position="501"/>
        <end position="522"/>
    </location>
</feature>
<dbReference type="RefSeq" id="WP_024903343.1">
    <property type="nucleotide sequence ID" value="NZ_CADFGU010000007.1"/>
</dbReference>
<accession>A0A0F5JY39</accession>
<reference evidence="2 3" key="1">
    <citation type="submission" date="2015-03" db="EMBL/GenBank/DDBJ databases">
        <title>Draft Genome Sequence of Burkholderia andropogonis type strain ICMP2807, isolated from Sorghum bicolor.</title>
        <authorList>
            <person name="Lopes-Santos L."/>
            <person name="Castro D.B."/>
            <person name="Ottoboni L.M."/>
            <person name="Park D."/>
            <person name="Weirc B.S."/>
            <person name="Destefano S.A."/>
        </authorList>
    </citation>
    <scope>NUCLEOTIDE SEQUENCE [LARGE SCALE GENOMIC DNA]</scope>
    <source>
        <strain evidence="2 3">ICMP2807</strain>
    </source>
</reference>
<evidence type="ECO:0000313" key="2">
    <source>
        <dbReference type="EMBL" id="KKB62801.1"/>
    </source>
</evidence>
<dbReference type="PANTHER" id="PTHR35370:SF1">
    <property type="entry name" value="TYPE VI SECRETION SYSTEM COMPONENT TSSF1"/>
    <property type="match status" value="1"/>
</dbReference>
<organism evidence="2 3">
    <name type="scientific">Robbsia andropogonis</name>
    <dbReference type="NCBI Taxonomy" id="28092"/>
    <lineage>
        <taxon>Bacteria</taxon>
        <taxon>Pseudomonadati</taxon>
        <taxon>Pseudomonadota</taxon>
        <taxon>Betaproteobacteria</taxon>
        <taxon>Burkholderiales</taxon>
        <taxon>Burkholderiaceae</taxon>
        <taxon>Robbsia</taxon>
    </lineage>
</organism>
<dbReference type="EMBL" id="LAQU01000015">
    <property type="protein sequence ID" value="KKB62801.1"/>
    <property type="molecule type" value="Genomic_DNA"/>
</dbReference>
<proteinExistence type="predicted"/>
<dbReference type="AlphaFoldDB" id="A0A0F5JY39"/>
<protein>
    <submittedName>
        <fullName evidence="2">Type VI secretion protein</fullName>
    </submittedName>
</protein>
<sequence length="637" mass="70501">MHDTPSDDLLHYYKRELGYLREQGSAFAQRYPKVANSLALHGDDVRDPHVERLIEASAFLAARVHRDLDQSFPQVPAALLANACPSLGQPVPSMTIARMALDPAQGKVTAGYRVPRHTEMQVRTTHDASCRFRTAWDCILWPVTVVDAYFEGTDALRLTLATSDDTDFSELDIHSLRFHLNGDWTETMPLYDLLIANIRGVEIHAAPTSMRDDPLSTVEPQNTMLPASAWREVGFAPDETVLAPPDHAYLPYTLLQEYFAFPRKFLFFDLTVPDGALGRGRHVDIVLRLTTTLSRTGDATLTSNAGAALAVHAANFVLGCVPAINLFSRTSEPIVVDQRQYEYHLVADQRNHAQTEIYSVESVIGIDPLSDSTMTIPPLTGNGAKAVTPDAGVRWSARRERALRVDLSGTEIYLAFSDHDNTPAAPAEQTVYATVICTNRRLPEQVTRGATLLLEAVSQHVRAHCLYAPTSQFDPPLGSATLWHLVSLLTLNYQSLLQGNRSASHTHPADGQHTSPAHGKAATDDQHAAWLHDLLMLFATQSERNQKQIHGIRRVGTRPTTAHIGHDGWRGFCRGTEIVLQFDADAFVGSSPLLLSAVLSRFFAMYTSINAFVQLVSRGRDETWKKWPPMSGLQQLL</sequence>
<dbReference type="Proteomes" id="UP000033618">
    <property type="component" value="Unassembled WGS sequence"/>
</dbReference>
<evidence type="ECO:0000313" key="3">
    <source>
        <dbReference type="Proteomes" id="UP000033618"/>
    </source>
</evidence>
<dbReference type="OrthoDB" id="9763676at2"/>
<keyword evidence="3" id="KW-1185">Reference proteome</keyword>
<dbReference type="Pfam" id="PF05947">
    <property type="entry name" value="T6SS_TssF"/>
    <property type="match status" value="1"/>
</dbReference>
<dbReference type="NCBIfam" id="TIGR03359">
    <property type="entry name" value="VI_chp_6"/>
    <property type="match status" value="1"/>
</dbReference>
<evidence type="ECO:0000256" key="1">
    <source>
        <dbReference type="SAM" id="MobiDB-lite"/>
    </source>
</evidence>